<dbReference type="InterPro" id="IPR013249">
    <property type="entry name" value="RNA_pol_sigma70_r4_t2"/>
</dbReference>
<feature type="domain" description="RNA polymerase sigma factor 70 region 4 type 2" evidence="1">
    <location>
        <begin position="96"/>
        <end position="146"/>
    </location>
</feature>
<dbReference type="HOGENOM" id="CLU_089592_2_0_9"/>
<accession>G5GKF3</accession>
<evidence type="ECO:0000313" key="2">
    <source>
        <dbReference type="EMBL" id="EHI54791.1"/>
    </source>
</evidence>
<dbReference type="GO" id="GO:0016987">
    <property type="term" value="F:sigma factor activity"/>
    <property type="evidence" value="ECO:0007669"/>
    <property type="project" value="InterPro"/>
</dbReference>
<evidence type="ECO:0000313" key="3">
    <source>
        <dbReference type="Proteomes" id="UP000003011"/>
    </source>
</evidence>
<keyword evidence="3" id="KW-1185">Reference proteome</keyword>
<dbReference type="EMBL" id="ACZL01000040">
    <property type="protein sequence ID" value="EHI54791.1"/>
    <property type="molecule type" value="Genomic_DNA"/>
</dbReference>
<gene>
    <name evidence="2" type="ORF">HMPREF9333_02044</name>
</gene>
<dbReference type="STRING" id="679200.HMPREF9333_02044"/>
<evidence type="ECO:0000259" key="1">
    <source>
        <dbReference type="Pfam" id="PF08281"/>
    </source>
</evidence>
<reference evidence="2 3" key="1">
    <citation type="submission" date="2011-08" db="EMBL/GenBank/DDBJ databases">
        <title>The Genome Sequence of Johnsonella ignava ATCC 51276.</title>
        <authorList>
            <consortium name="The Broad Institute Genome Sequencing Platform"/>
            <person name="Earl A."/>
            <person name="Ward D."/>
            <person name="Feldgarden M."/>
            <person name="Gevers D."/>
            <person name="Izard J."/>
            <person name="Blanton J.M."/>
            <person name="Baranova O.V."/>
            <person name="Dewhirst F.E."/>
            <person name="Young S.K."/>
            <person name="Zeng Q."/>
            <person name="Gargeya S."/>
            <person name="Fitzgerald M."/>
            <person name="Haas B."/>
            <person name="Abouelleil A."/>
            <person name="Alvarado L."/>
            <person name="Arachchi H.M."/>
            <person name="Berlin A."/>
            <person name="Brown A."/>
            <person name="Chapman S.B."/>
            <person name="Chen Z."/>
            <person name="Dunbar C."/>
            <person name="Freedman E."/>
            <person name="Gearin G."/>
            <person name="Gellesch M."/>
            <person name="Goldberg J."/>
            <person name="Griggs A."/>
            <person name="Gujja S."/>
            <person name="Heiman D."/>
            <person name="Howarth C."/>
            <person name="Larson L."/>
            <person name="Lui A."/>
            <person name="MacDonald P.J.P."/>
            <person name="Montmayeur A."/>
            <person name="Murphy C."/>
            <person name="Neiman D."/>
            <person name="Pearson M."/>
            <person name="Priest M."/>
            <person name="Roberts A."/>
            <person name="Saif S."/>
            <person name="Shea T."/>
            <person name="Shenoy N."/>
            <person name="Sisk P."/>
            <person name="Stolte C."/>
            <person name="Sykes S."/>
            <person name="Wortman J."/>
            <person name="Nusbaum C."/>
            <person name="Birren B."/>
        </authorList>
    </citation>
    <scope>NUCLEOTIDE SEQUENCE [LARGE SCALE GENOMIC DNA]</scope>
    <source>
        <strain evidence="2 3">ATCC 51276</strain>
    </source>
</reference>
<sequence>MKGETGNIHSKKGDNAMDRQTRNEFEIRCAFNGYCKQVIKNEAANAHKELNRLSQKEVLFSDMSSADEKSLCTLDEYFKDLNNEISIGKVSISEKLLSEALLSLPEDKREIIFMYYFSELKDIDIAGLLNFSRSAIQYKRTKGLQLLKKYIEERLNGYGE</sequence>
<dbReference type="Gene3D" id="1.20.140.160">
    <property type="match status" value="1"/>
</dbReference>
<dbReference type="GO" id="GO:0006352">
    <property type="term" value="P:DNA-templated transcription initiation"/>
    <property type="evidence" value="ECO:0007669"/>
    <property type="project" value="InterPro"/>
</dbReference>
<name>G5GKF3_9FIRM</name>
<dbReference type="Pfam" id="PF08281">
    <property type="entry name" value="Sigma70_r4_2"/>
    <property type="match status" value="1"/>
</dbReference>
<comment type="caution">
    <text evidence="2">The sequence shown here is derived from an EMBL/GenBank/DDBJ whole genome shotgun (WGS) entry which is preliminary data.</text>
</comment>
<dbReference type="GO" id="GO:0003677">
    <property type="term" value="F:DNA binding"/>
    <property type="evidence" value="ECO:0007669"/>
    <property type="project" value="InterPro"/>
</dbReference>
<dbReference type="Proteomes" id="UP000003011">
    <property type="component" value="Unassembled WGS sequence"/>
</dbReference>
<dbReference type="InterPro" id="IPR013324">
    <property type="entry name" value="RNA_pol_sigma_r3/r4-like"/>
</dbReference>
<organism evidence="2 3">
    <name type="scientific">Johnsonella ignava ATCC 51276</name>
    <dbReference type="NCBI Taxonomy" id="679200"/>
    <lineage>
        <taxon>Bacteria</taxon>
        <taxon>Bacillati</taxon>
        <taxon>Bacillota</taxon>
        <taxon>Clostridia</taxon>
        <taxon>Lachnospirales</taxon>
        <taxon>Lachnospiraceae</taxon>
        <taxon>Johnsonella</taxon>
    </lineage>
</organism>
<proteinExistence type="predicted"/>
<dbReference type="eggNOG" id="COG1595">
    <property type="taxonomic scope" value="Bacteria"/>
</dbReference>
<dbReference type="AlphaFoldDB" id="G5GKF3"/>
<protein>
    <recommendedName>
        <fullName evidence="1">RNA polymerase sigma factor 70 region 4 type 2 domain-containing protein</fullName>
    </recommendedName>
</protein>
<dbReference type="SUPFAM" id="SSF88659">
    <property type="entry name" value="Sigma3 and sigma4 domains of RNA polymerase sigma factors"/>
    <property type="match status" value="1"/>
</dbReference>